<dbReference type="InterPro" id="IPR050185">
    <property type="entry name" value="Ub_carboxyl-term_hydrolase"/>
</dbReference>
<feature type="domain" description="USP" evidence="1">
    <location>
        <begin position="2"/>
        <end position="251"/>
    </location>
</feature>
<dbReference type="PROSITE" id="PS50235">
    <property type="entry name" value="USP_3"/>
    <property type="match status" value="1"/>
</dbReference>
<proteinExistence type="predicted"/>
<dbReference type="EMBL" id="MN739457">
    <property type="protein sequence ID" value="QHT05640.1"/>
    <property type="molecule type" value="Genomic_DNA"/>
</dbReference>
<sequence length="255" mass="29681">MHGFYNNGNTCYFNSAIQLLLRIHELSSHILKTDYTGDCEFTIKYKELIKIYFQNENFLKINIEPLLESFQKVFPRFKSLYPHDAQDALFCVIDILEKSYPRLKSFIYGKRTQLTICPSSTKTMVEPFSFLILNGDKPTVGEMVTSSEKWHTLDDYEDDDGIKHNVATTKTYISEYPKVLFVSFDKKVNVNVNDFDNYELCASILHYGNQRGGHYVSMVKLKDWYQQDDDTITKMELPSTDSHHVLMYIAKNPPS</sequence>
<dbReference type="SUPFAM" id="SSF54001">
    <property type="entry name" value="Cysteine proteinases"/>
    <property type="match status" value="1"/>
</dbReference>
<dbReference type="PROSITE" id="PS00972">
    <property type="entry name" value="USP_1"/>
    <property type="match status" value="1"/>
</dbReference>
<name>A0A6C0CP48_9ZZZZ</name>
<dbReference type="InterPro" id="IPR018200">
    <property type="entry name" value="USP_CS"/>
</dbReference>
<dbReference type="InterPro" id="IPR038765">
    <property type="entry name" value="Papain-like_cys_pep_sf"/>
</dbReference>
<evidence type="ECO:0000313" key="2">
    <source>
        <dbReference type="EMBL" id="QHT05640.1"/>
    </source>
</evidence>
<accession>A0A6C0CP48</accession>
<dbReference type="GO" id="GO:0016579">
    <property type="term" value="P:protein deubiquitination"/>
    <property type="evidence" value="ECO:0007669"/>
    <property type="project" value="InterPro"/>
</dbReference>
<dbReference type="InterPro" id="IPR001394">
    <property type="entry name" value="Peptidase_C19_UCH"/>
</dbReference>
<dbReference type="PANTHER" id="PTHR21646:SF46">
    <property type="entry name" value="UBIQUITIN CARBOXYL-TERMINAL HYDROLASE"/>
    <property type="match status" value="1"/>
</dbReference>
<dbReference type="InterPro" id="IPR028889">
    <property type="entry name" value="USP"/>
</dbReference>
<protein>
    <recommendedName>
        <fullName evidence="1">USP domain-containing protein</fullName>
    </recommendedName>
</protein>
<dbReference type="GO" id="GO:0004843">
    <property type="term" value="F:cysteine-type deubiquitinase activity"/>
    <property type="evidence" value="ECO:0007669"/>
    <property type="project" value="InterPro"/>
</dbReference>
<dbReference type="Pfam" id="PF00443">
    <property type="entry name" value="UCH"/>
    <property type="match status" value="1"/>
</dbReference>
<evidence type="ECO:0000259" key="1">
    <source>
        <dbReference type="PROSITE" id="PS50235"/>
    </source>
</evidence>
<organism evidence="2">
    <name type="scientific">viral metagenome</name>
    <dbReference type="NCBI Taxonomy" id="1070528"/>
    <lineage>
        <taxon>unclassified sequences</taxon>
        <taxon>metagenomes</taxon>
        <taxon>organismal metagenomes</taxon>
    </lineage>
</organism>
<dbReference type="AlphaFoldDB" id="A0A6C0CP48"/>
<reference evidence="2" key="1">
    <citation type="journal article" date="2020" name="Nature">
        <title>Giant virus diversity and host interactions through global metagenomics.</title>
        <authorList>
            <person name="Schulz F."/>
            <person name="Roux S."/>
            <person name="Paez-Espino D."/>
            <person name="Jungbluth S."/>
            <person name="Walsh D.A."/>
            <person name="Denef V.J."/>
            <person name="McMahon K.D."/>
            <person name="Konstantinidis K.T."/>
            <person name="Eloe-Fadrosh E.A."/>
            <person name="Kyrpides N.C."/>
            <person name="Woyke T."/>
        </authorList>
    </citation>
    <scope>NUCLEOTIDE SEQUENCE</scope>
    <source>
        <strain evidence="2">GVMAG-M-3300021389-45</strain>
    </source>
</reference>
<dbReference type="Gene3D" id="3.90.70.10">
    <property type="entry name" value="Cysteine proteinases"/>
    <property type="match status" value="1"/>
</dbReference>
<dbReference type="PANTHER" id="PTHR21646">
    <property type="entry name" value="UBIQUITIN CARBOXYL-TERMINAL HYDROLASE"/>
    <property type="match status" value="1"/>
</dbReference>